<name>A0A151MY65_ALLMI</name>
<gene>
    <name evidence="2" type="ORF">Y1Q_0004909</name>
</gene>
<evidence type="ECO:0000313" key="2">
    <source>
        <dbReference type="EMBL" id="KYO29503.1"/>
    </source>
</evidence>
<dbReference type="EMBL" id="AKHW03004653">
    <property type="protein sequence ID" value="KYO29503.1"/>
    <property type="molecule type" value="Genomic_DNA"/>
</dbReference>
<keyword evidence="3" id="KW-1185">Reference proteome</keyword>
<proteinExistence type="predicted"/>
<keyword evidence="1" id="KW-0472">Membrane</keyword>
<dbReference type="Proteomes" id="UP000050525">
    <property type="component" value="Unassembled WGS sequence"/>
</dbReference>
<keyword evidence="1" id="KW-0812">Transmembrane</keyword>
<dbReference type="AlphaFoldDB" id="A0A151MY65"/>
<evidence type="ECO:0000256" key="1">
    <source>
        <dbReference type="SAM" id="Phobius"/>
    </source>
</evidence>
<organism evidence="2 3">
    <name type="scientific">Alligator mississippiensis</name>
    <name type="common">American alligator</name>
    <dbReference type="NCBI Taxonomy" id="8496"/>
    <lineage>
        <taxon>Eukaryota</taxon>
        <taxon>Metazoa</taxon>
        <taxon>Chordata</taxon>
        <taxon>Craniata</taxon>
        <taxon>Vertebrata</taxon>
        <taxon>Euteleostomi</taxon>
        <taxon>Archelosauria</taxon>
        <taxon>Archosauria</taxon>
        <taxon>Crocodylia</taxon>
        <taxon>Alligatoridae</taxon>
        <taxon>Alligatorinae</taxon>
        <taxon>Alligator</taxon>
    </lineage>
</organism>
<evidence type="ECO:0000313" key="3">
    <source>
        <dbReference type="Proteomes" id="UP000050525"/>
    </source>
</evidence>
<keyword evidence="1" id="KW-1133">Transmembrane helix</keyword>
<accession>A0A151MY65</accession>
<protein>
    <submittedName>
        <fullName evidence="2">Uncharacterized protein</fullName>
    </submittedName>
</protein>
<reference evidence="2 3" key="1">
    <citation type="journal article" date="2012" name="Genome Biol.">
        <title>Sequencing three crocodilian genomes to illuminate the evolution of archosaurs and amniotes.</title>
        <authorList>
            <person name="St John J.A."/>
            <person name="Braun E.L."/>
            <person name="Isberg S.R."/>
            <person name="Miles L.G."/>
            <person name="Chong A.Y."/>
            <person name="Gongora J."/>
            <person name="Dalzell P."/>
            <person name="Moran C."/>
            <person name="Bed'hom B."/>
            <person name="Abzhanov A."/>
            <person name="Burgess S.C."/>
            <person name="Cooksey A.M."/>
            <person name="Castoe T.A."/>
            <person name="Crawford N.G."/>
            <person name="Densmore L.D."/>
            <person name="Drew J.C."/>
            <person name="Edwards S.V."/>
            <person name="Faircloth B.C."/>
            <person name="Fujita M.K."/>
            <person name="Greenwold M.J."/>
            <person name="Hoffmann F.G."/>
            <person name="Howard J.M."/>
            <person name="Iguchi T."/>
            <person name="Janes D.E."/>
            <person name="Khan S.Y."/>
            <person name="Kohno S."/>
            <person name="de Koning A.J."/>
            <person name="Lance S.L."/>
            <person name="McCarthy F.M."/>
            <person name="McCormack J.E."/>
            <person name="Merchant M.E."/>
            <person name="Peterson D.G."/>
            <person name="Pollock D.D."/>
            <person name="Pourmand N."/>
            <person name="Raney B.J."/>
            <person name="Roessler K.A."/>
            <person name="Sanford J.R."/>
            <person name="Sawyer R.H."/>
            <person name="Schmidt C.J."/>
            <person name="Triplett E.W."/>
            <person name="Tuberville T.D."/>
            <person name="Venegas-Anaya M."/>
            <person name="Howard J.T."/>
            <person name="Jarvis E.D."/>
            <person name="Guillette L.J.Jr."/>
            <person name="Glenn T.C."/>
            <person name="Green R.E."/>
            <person name="Ray D.A."/>
        </authorList>
    </citation>
    <scope>NUCLEOTIDE SEQUENCE [LARGE SCALE GENOMIC DNA]</scope>
    <source>
        <strain evidence="2">KSC_2009_1</strain>
    </source>
</reference>
<comment type="caution">
    <text evidence="2">The sequence shown here is derived from an EMBL/GenBank/DDBJ whole genome shotgun (WGS) entry which is preliminary data.</text>
</comment>
<feature type="transmembrane region" description="Helical" evidence="1">
    <location>
        <begin position="20"/>
        <end position="40"/>
    </location>
</feature>
<sequence length="67" mass="7312">MIMESGESHSKLRYHYGAPVFSISLGKCILNIIKFGLYSAMNAMGKTSKVVSQAGLKKLLVCIENGF</sequence>